<dbReference type="InterPro" id="IPR050469">
    <property type="entry name" value="Diguanylate_Cyclase"/>
</dbReference>
<keyword evidence="4" id="KW-0812">Transmembrane</keyword>
<dbReference type="InterPro" id="IPR000160">
    <property type="entry name" value="GGDEF_dom"/>
</dbReference>
<dbReference type="GO" id="GO:0052621">
    <property type="term" value="F:diguanylate cyclase activity"/>
    <property type="evidence" value="ECO:0007669"/>
    <property type="project" value="UniProtKB-EC"/>
</dbReference>
<evidence type="ECO:0000256" key="3">
    <source>
        <dbReference type="ARBA" id="ARBA00034247"/>
    </source>
</evidence>
<accession>A0A316IGJ8</accession>
<keyword evidence="4" id="KW-0472">Membrane</keyword>
<feature type="domain" description="GGDEF" evidence="5">
    <location>
        <begin position="93"/>
        <end position="226"/>
    </location>
</feature>
<dbReference type="NCBIfam" id="TIGR00254">
    <property type="entry name" value="GGDEF"/>
    <property type="match status" value="1"/>
</dbReference>
<dbReference type="Pfam" id="PF00990">
    <property type="entry name" value="GGDEF"/>
    <property type="match status" value="1"/>
</dbReference>
<dbReference type="OrthoDB" id="9803824at2"/>
<reference evidence="6 7" key="1">
    <citation type="submission" date="2018-05" db="EMBL/GenBank/DDBJ databases">
        <title>Genomic Encyclopedia of Type Strains, Phase IV (KMG-IV): sequencing the most valuable type-strain genomes for metagenomic binning, comparative biology and taxonomic classification.</title>
        <authorList>
            <person name="Goeker M."/>
        </authorList>
    </citation>
    <scope>NUCLEOTIDE SEQUENCE [LARGE SCALE GENOMIC DNA]</scope>
    <source>
        <strain evidence="6 7">DSM 14263</strain>
    </source>
</reference>
<dbReference type="SMART" id="SM00267">
    <property type="entry name" value="GGDEF"/>
    <property type="match status" value="1"/>
</dbReference>
<feature type="transmembrane region" description="Helical" evidence="4">
    <location>
        <begin position="31"/>
        <end position="52"/>
    </location>
</feature>
<dbReference type="EMBL" id="QGHC01000001">
    <property type="protein sequence ID" value="PWK92687.1"/>
    <property type="molecule type" value="Genomic_DNA"/>
</dbReference>
<dbReference type="InterPro" id="IPR029787">
    <property type="entry name" value="Nucleotide_cyclase"/>
</dbReference>
<dbReference type="AlphaFoldDB" id="A0A316IGJ8"/>
<name>A0A316IGJ8_9GAMM</name>
<dbReference type="SUPFAM" id="SSF55073">
    <property type="entry name" value="Nucleotide cyclase"/>
    <property type="match status" value="1"/>
</dbReference>
<gene>
    <name evidence="6" type="ORF">C7456_10119</name>
</gene>
<keyword evidence="7" id="KW-1185">Reference proteome</keyword>
<evidence type="ECO:0000313" key="7">
    <source>
        <dbReference type="Proteomes" id="UP000245812"/>
    </source>
</evidence>
<comment type="cofactor">
    <cofactor evidence="1">
        <name>Mg(2+)</name>
        <dbReference type="ChEBI" id="CHEBI:18420"/>
    </cofactor>
</comment>
<dbReference type="FunFam" id="3.30.70.270:FF:000001">
    <property type="entry name" value="Diguanylate cyclase domain protein"/>
    <property type="match status" value="1"/>
</dbReference>
<dbReference type="PANTHER" id="PTHR45138">
    <property type="entry name" value="REGULATORY COMPONENTS OF SENSORY TRANSDUCTION SYSTEM"/>
    <property type="match status" value="1"/>
</dbReference>
<comment type="caution">
    <text evidence="6">The sequence shown here is derived from an EMBL/GenBank/DDBJ whole genome shotgun (WGS) entry which is preliminary data.</text>
</comment>
<sequence>MAIALLAWRNGMLWLGSDPPDRIGTPSATNVFYVLLAGMQPLFASLGFLLLYNETLQRELHTLARVDPLTGVANRLALGEAAERLLGAGMWRGSLGVLLLDADHFKSVNDRYGHEGGDRVLLELVTCIRRILRADDVVGRIGGEEFVVLSPGTGLRAAFALGERIRAVVERTPLQIDGETMRLTVSVGVAVAAPGERDVAAVLKRADAALYAAKRAGRNRVMSADDADVAEAPAV</sequence>
<evidence type="ECO:0000256" key="2">
    <source>
        <dbReference type="ARBA" id="ARBA00012528"/>
    </source>
</evidence>
<dbReference type="Gene3D" id="3.30.70.270">
    <property type="match status" value="1"/>
</dbReference>
<dbReference type="PANTHER" id="PTHR45138:SF9">
    <property type="entry name" value="DIGUANYLATE CYCLASE DGCM-RELATED"/>
    <property type="match status" value="1"/>
</dbReference>
<dbReference type="Proteomes" id="UP000245812">
    <property type="component" value="Unassembled WGS sequence"/>
</dbReference>
<dbReference type="CDD" id="cd01949">
    <property type="entry name" value="GGDEF"/>
    <property type="match status" value="1"/>
</dbReference>
<dbReference type="PROSITE" id="PS50887">
    <property type="entry name" value="GGDEF"/>
    <property type="match status" value="1"/>
</dbReference>
<evidence type="ECO:0000259" key="5">
    <source>
        <dbReference type="PROSITE" id="PS50887"/>
    </source>
</evidence>
<proteinExistence type="predicted"/>
<evidence type="ECO:0000256" key="1">
    <source>
        <dbReference type="ARBA" id="ARBA00001946"/>
    </source>
</evidence>
<keyword evidence="4" id="KW-1133">Transmembrane helix</keyword>
<protein>
    <recommendedName>
        <fullName evidence="2">diguanylate cyclase</fullName>
        <ecNumber evidence="2">2.7.7.65</ecNumber>
    </recommendedName>
</protein>
<dbReference type="InterPro" id="IPR043128">
    <property type="entry name" value="Rev_trsase/Diguanyl_cyclase"/>
</dbReference>
<dbReference type="EC" id="2.7.7.65" evidence="2"/>
<comment type="catalytic activity">
    <reaction evidence="3">
        <text>2 GTP = 3',3'-c-di-GMP + 2 diphosphate</text>
        <dbReference type="Rhea" id="RHEA:24898"/>
        <dbReference type="ChEBI" id="CHEBI:33019"/>
        <dbReference type="ChEBI" id="CHEBI:37565"/>
        <dbReference type="ChEBI" id="CHEBI:58805"/>
        <dbReference type="EC" id="2.7.7.65"/>
    </reaction>
</comment>
<organism evidence="6 7">
    <name type="scientific">Fulvimonas soli</name>
    <dbReference type="NCBI Taxonomy" id="155197"/>
    <lineage>
        <taxon>Bacteria</taxon>
        <taxon>Pseudomonadati</taxon>
        <taxon>Pseudomonadota</taxon>
        <taxon>Gammaproteobacteria</taxon>
        <taxon>Lysobacterales</taxon>
        <taxon>Rhodanobacteraceae</taxon>
        <taxon>Fulvimonas</taxon>
    </lineage>
</organism>
<evidence type="ECO:0000313" key="6">
    <source>
        <dbReference type="EMBL" id="PWK92687.1"/>
    </source>
</evidence>
<evidence type="ECO:0000256" key="4">
    <source>
        <dbReference type="SAM" id="Phobius"/>
    </source>
</evidence>
<dbReference type="RefSeq" id="WP_109721747.1">
    <property type="nucleotide sequence ID" value="NZ_MSZV01000097.1"/>
</dbReference>